<comment type="caution">
    <text evidence="1">The sequence shown here is derived from an EMBL/GenBank/DDBJ whole genome shotgun (WGS) entry which is preliminary data.</text>
</comment>
<accession>A0A1J5SAW3</accession>
<gene>
    <name evidence="1" type="ORF">GALL_122300</name>
</gene>
<protein>
    <submittedName>
        <fullName evidence="1">Uncharacterized protein</fullName>
    </submittedName>
</protein>
<sequence>MAVYAADYKLAKIVASDIQELLRATGHETRLMKAKNWLFEAALNANELHMAEAGFRGIRNKTSETTRVHLEATALLIVCLLRQKRLLEAEPLIAKALKSKAIKDPIRRRDFLQSVTSRFQLESYISAIRDLGTESFSAEAVDAEAIEAVRTKSEEELYSQIAAALPREVIEFVYKVDNAARKQLTVTEVLYLPSPTSIEKKVEQGKSFFASLKLVIWKSLCDPQSEIYKAWYTNGMAQVLSKKYYAIVITSALFDLGFAAKAVAVPATALLMKLVHLTIAWVKANLSSLTWLGDERWKAKNCTGTCWG</sequence>
<evidence type="ECO:0000313" key="1">
    <source>
        <dbReference type="EMBL" id="OIR05487.1"/>
    </source>
</evidence>
<reference evidence="1" key="1">
    <citation type="submission" date="2016-10" db="EMBL/GenBank/DDBJ databases">
        <title>Sequence of Gallionella enrichment culture.</title>
        <authorList>
            <person name="Poehlein A."/>
            <person name="Muehling M."/>
            <person name="Daniel R."/>
        </authorList>
    </citation>
    <scope>NUCLEOTIDE SEQUENCE</scope>
</reference>
<proteinExistence type="predicted"/>
<name>A0A1J5SAW3_9ZZZZ</name>
<dbReference type="EMBL" id="MLJW01000049">
    <property type="protein sequence ID" value="OIR05487.1"/>
    <property type="molecule type" value="Genomic_DNA"/>
</dbReference>
<dbReference type="AlphaFoldDB" id="A0A1J5SAW3"/>
<organism evidence="1">
    <name type="scientific">mine drainage metagenome</name>
    <dbReference type="NCBI Taxonomy" id="410659"/>
    <lineage>
        <taxon>unclassified sequences</taxon>
        <taxon>metagenomes</taxon>
        <taxon>ecological metagenomes</taxon>
    </lineage>
</organism>